<evidence type="ECO:0000256" key="1">
    <source>
        <dbReference type="SAM" id="MobiDB-lite"/>
    </source>
</evidence>
<reference evidence="2" key="1">
    <citation type="journal article" date="2022" name="Int. J. Mol. Sci.">
        <title>Draft Genome of Tanacetum Coccineum: Genomic Comparison of Closely Related Tanacetum-Family Plants.</title>
        <authorList>
            <person name="Yamashiro T."/>
            <person name="Shiraishi A."/>
            <person name="Nakayama K."/>
            <person name="Satake H."/>
        </authorList>
    </citation>
    <scope>NUCLEOTIDE SEQUENCE</scope>
</reference>
<protein>
    <submittedName>
        <fullName evidence="2">Reverse transcriptase domain-containing protein</fullName>
    </submittedName>
</protein>
<gene>
    <name evidence="2" type="ORF">Tco_0859993</name>
</gene>
<dbReference type="EMBL" id="BQNB010013190">
    <property type="protein sequence ID" value="GJT12951.1"/>
    <property type="molecule type" value="Genomic_DNA"/>
</dbReference>
<comment type="caution">
    <text evidence="2">The sequence shown here is derived from an EMBL/GenBank/DDBJ whole genome shotgun (WGS) entry which is preliminary data.</text>
</comment>
<feature type="compositionally biased region" description="Polar residues" evidence="1">
    <location>
        <begin position="12"/>
        <end position="24"/>
    </location>
</feature>
<keyword evidence="3" id="KW-1185">Reference proteome</keyword>
<dbReference type="Proteomes" id="UP001151760">
    <property type="component" value="Unassembled WGS sequence"/>
</dbReference>
<keyword evidence="2" id="KW-0808">Transferase</keyword>
<proteinExistence type="predicted"/>
<name>A0ABQ5BDL9_9ASTR</name>
<reference evidence="2" key="2">
    <citation type="submission" date="2022-01" db="EMBL/GenBank/DDBJ databases">
        <authorList>
            <person name="Yamashiro T."/>
            <person name="Shiraishi A."/>
            <person name="Satake H."/>
            <person name="Nakayama K."/>
        </authorList>
    </citation>
    <scope>NUCLEOTIDE SEQUENCE</scope>
</reference>
<keyword evidence="2" id="KW-0695">RNA-directed DNA polymerase</keyword>
<organism evidence="2 3">
    <name type="scientific">Tanacetum coccineum</name>
    <dbReference type="NCBI Taxonomy" id="301880"/>
    <lineage>
        <taxon>Eukaryota</taxon>
        <taxon>Viridiplantae</taxon>
        <taxon>Streptophyta</taxon>
        <taxon>Embryophyta</taxon>
        <taxon>Tracheophyta</taxon>
        <taxon>Spermatophyta</taxon>
        <taxon>Magnoliopsida</taxon>
        <taxon>eudicotyledons</taxon>
        <taxon>Gunneridae</taxon>
        <taxon>Pentapetalae</taxon>
        <taxon>asterids</taxon>
        <taxon>campanulids</taxon>
        <taxon>Asterales</taxon>
        <taxon>Asteraceae</taxon>
        <taxon>Asteroideae</taxon>
        <taxon>Anthemideae</taxon>
        <taxon>Anthemidinae</taxon>
        <taxon>Tanacetum</taxon>
    </lineage>
</organism>
<evidence type="ECO:0000313" key="2">
    <source>
        <dbReference type="EMBL" id="GJT12951.1"/>
    </source>
</evidence>
<dbReference type="GO" id="GO:0003964">
    <property type="term" value="F:RNA-directed DNA polymerase activity"/>
    <property type="evidence" value="ECO:0007669"/>
    <property type="project" value="UniProtKB-KW"/>
</dbReference>
<evidence type="ECO:0000313" key="3">
    <source>
        <dbReference type="Proteomes" id="UP001151760"/>
    </source>
</evidence>
<feature type="region of interest" description="Disordered" evidence="1">
    <location>
        <begin position="1"/>
        <end position="24"/>
    </location>
</feature>
<dbReference type="PANTHER" id="PTHR42648:SF32">
    <property type="entry name" value="RIBONUCLEASE H-LIKE DOMAIN, GAG-PRE-INTEGRASE DOMAIN PROTEIN-RELATED"/>
    <property type="match status" value="1"/>
</dbReference>
<sequence length="321" mass="36200">MDKTTDLHQHLSRISTQKQETASQITRDAVTTHLKTASQDLQTTSESVNTACYVQNRVLVTKPHNKTPYELFLGRNPTLGFMRPFGCPVTILNTTDHLGNFDGKADEGFFVGTTIPHDEATTNIRKRERMAPNGLLEIKEAEKDDEDERLLSIFKQIHINLPFLEAMIHMPKGAKVLKDLLSQNSGYIACCDDSLYWRATWTVTAPISRYAGHGCMGSIWLCMVGFGLKHKEEEDSNKALAVSFYPRTEPVEPLKWKASENRLKPSSIEPPKLELKELPKHLEYTFLQENNQLPVVISSALSTDKKTRLLEVLQNHKGAIA</sequence>
<accession>A0ABQ5BDL9</accession>
<keyword evidence="2" id="KW-0548">Nucleotidyltransferase</keyword>
<dbReference type="PANTHER" id="PTHR42648">
    <property type="entry name" value="TRANSPOSASE, PUTATIVE-RELATED"/>
    <property type="match status" value="1"/>
</dbReference>
<dbReference type="InterPro" id="IPR039537">
    <property type="entry name" value="Retrotran_Ty1/copia-like"/>
</dbReference>